<protein>
    <submittedName>
        <fullName evidence="1">Uncharacterized protein</fullName>
    </submittedName>
</protein>
<name>F0ZQL6_DICPU</name>
<dbReference type="KEGG" id="dpp:DICPUDRAFT_80482"/>
<dbReference type="GeneID" id="10502979"/>
<proteinExistence type="predicted"/>
<gene>
    <name evidence="1" type="ORF">DICPUDRAFT_80482</name>
</gene>
<evidence type="ECO:0000313" key="2">
    <source>
        <dbReference type="Proteomes" id="UP000001064"/>
    </source>
</evidence>
<dbReference type="VEuPathDB" id="AmoebaDB:DICPUDRAFT_80482"/>
<dbReference type="Proteomes" id="UP000001064">
    <property type="component" value="Unassembled WGS sequence"/>
</dbReference>
<accession>F0ZQL6</accession>
<dbReference type="InParanoid" id="F0ZQL6"/>
<organism evidence="1 2">
    <name type="scientific">Dictyostelium purpureum</name>
    <name type="common">Slime mold</name>
    <dbReference type="NCBI Taxonomy" id="5786"/>
    <lineage>
        <taxon>Eukaryota</taxon>
        <taxon>Amoebozoa</taxon>
        <taxon>Evosea</taxon>
        <taxon>Eumycetozoa</taxon>
        <taxon>Dictyostelia</taxon>
        <taxon>Dictyosteliales</taxon>
        <taxon>Dictyosteliaceae</taxon>
        <taxon>Dictyostelium</taxon>
    </lineage>
</organism>
<sequence>MNINCILNKGTFTTLTLLKLEQQQQLNEGPNPIDSPSSYDLYNNKKSNQIMMLNTPMGDGPDPINFLLNESQFDTFERQKSFLKKTKIFSNEVVDQYFHHYNHLSFGEKIFTLSGYQLCQNNNTKKPFYPTTNNYDISIEIQGMVKSILSNPSLVYYRIFDLKESSFELGFVNYNLFTIYKEIIDIFETLSIVNHYKGTNIYKWNGGYHVNKILENLLDKRITFEPNEKSKEINNILKNFIINKKVKKNFISLREKAVWDVLVSTNIIKIVNNGNDFIINDENTLF</sequence>
<dbReference type="EMBL" id="GL871126">
    <property type="protein sequence ID" value="EGC33774.1"/>
    <property type="molecule type" value="Genomic_DNA"/>
</dbReference>
<reference evidence="2" key="1">
    <citation type="journal article" date="2011" name="Genome Biol.">
        <title>Comparative genomics of the social amoebae Dictyostelium discoideum and Dictyostelium purpureum.</title>
        <authorList>
            <consortium name="US DOE Joint Genome Institute (JGI-PGF)"/>
            <person name="Sucgang R."/>
            <person name="Kuo A."/>
            <person name="Tian X."/>
            <person name="Salerno W."/>
            <person name="Parikh A."/>
            <person name="Feasley C.L."/>
            <person name="Dalin E."/>
            <person name="Tu H."/>
            <person name="Huang E."/>
            <person name="Barry K."/>
            <person name="Lindquist E."/>
            <person name="Shapiro H."/>
            <person name="Bruce D."/>
            <person name="Schmutz J."/>
            <person name="Salamov A."/>
            <person name="Fey P."/>
            <person name="Gaudet P."/>
            <person name="Anjard C."/>
            <person name="Babu M.M."/>
            <person name="Basu S."/>
            <person name="Bushmanova Y."/>
            <person name="van der Wel H."/>
            <person name="Katoh-Kurasawa M."/>
            <person name="Dinh C."/>
            <person name="Coutinho P.M."/>
            <person name="Saito T."/>
            <person name="Elias M."/>
            <person name="Schaap P."/>
            <person name="Kay R.R."/>
            <person name="Henrissat B."/>
            <person name="Eichinger L."/>
            <person name="Rivero F."/>
            <person name="Putnam N.H."/>
            <person name="West C.M."/>
            <person name="Loomis W.F."/>
            <person name="Chisholm R.L."/>
            <person name="Shaulsky G."/>
            <person name="Strassmann J.E."/>
            <person name="Queller D.C."/>
            <person name="Kuspa A."/>
            <person name="Grigoriev I.V."/>
        </authorList>
    </citation>
    <scope>NUCLEOTIDE SEQUENCE [LARGE SCALE GENOMIC DNA]</scope>
    <source>
        <strain evidence="2">QSDP1</strain>
    </source>
</reference>
<keyword evidence="2" id="KW-1185">Reference proteome</keyword>
<dbReference type="AlphaFoldDB" id="F0ZQL6"/>
<evidence type="ECO:0000313" key="1">
    <source>
        <dbReference type="EMBL" id="EGC33774.1"/>
    </source>
</evidence>
<dbReference type="RefSeq" id="XP_003289699.1">
    <property type="nucleotide sequence ID" value="XM_003289651.1"/>
</dbReference>